<evidence type="ECO:0000313" key="12">
    <source>
        <dbReference type="Proteomes" id="UP000247409"/>
    </source>
</evidence>
<comment type="similarity">
    <text evidence="4 10">Belongs to the OST1 family.</text>
</comment>
<dbReference type="EMBL" id="NBIV01000060">
    <property type="protein sequence ID" value="PXF45465.1"/>
    <property type="molecule type" value="Genomic_DNA"/>
</dbReference>
<dbReference type="UniPathway" id="UPA00378"/>
<protein>
    <recommendedName>
        <fullName evidence="10">Dolichyl-diphosphooligosaccharide--protein glycosyltransferase subunit 1</fullName>
    </recommendedName>
</protein>
<dbReference type="GO" id="GO:0016740">
    <property type="term" value="F:transferase activity"/>
    <property type="evidence" value="ECO:0007669"/>
    <property type="project" value="UniProtKB-KW"/>
</dbReference>
<comment type="subcellular location">
    <subcellularLocation>
        <location evidence="2 10">Endoplasmic reticulum membrane</location>
        <topology evidence="2 10">Single-pass type I membrane protein</topology>
    </subcellularLocation>
</comment>
<dbReference type="OrthoDB" id="4557at2759"/>
<dbReference type="Pfam" id="PF04597">
    <property type="entry name" value="Ribophorin_I"/>
    <property type="match status" value="1"/>
</dbReference>
<dbReference type="GO" id="GO:0018279">
    <property type="term" value="P:protein N-linked glycosylation via asparagine"/>
    <property type="evidence" value="ECO:0007669"/>
    <property type="project" value="TreeGrafter"/>
</dbReference>
<dbReference type="GO" id="GO:0008250">
    <property type="term" value="C:oligosaccharyltransferase complex"/>
    <property type="evidence" value="ECO:0007669"/>
    <property type="project" value="UniProtKB-UniRule"/>
</dbReference>
<feature type="chain" id="PRO_5015800722" description="Dolichyl-diphosphooligosaccharide--protein glycosyltransferase subunit 1" evidence="10">
    <location>
        <begin position="18"/>
        <end position="468"/>
    </location>
</feature>
<evidence type="ECO:0000313" key="11">
    <source>
        <dbReference type="EMBL" id="PXF45465.1"/>
    </source>
</evidence>
<evidence type="ECO:0000256" key="7">
    <source>
        <dbReference type="ARBA" id="ARBA00022824"/>
    </source>
</evidence>
<accession>A0A2V3ITM1</accession>
<organism evidence="11 12">
    <name type="scientific">Gracilariopsis chorda</name>
    <dbReference type="NCBI Taxonomy" id="448386"/>
    <lineage>
        <taxon>Eukaryota</taxon>
        <taxon>Rhodophyta</taxon>
        <taxon>Florideophyceae</taxon>
        <taxon>Rhodymeniophycidae</taxon>
        <taxon>Gracilariales</taxon>
        <taxon>Gracilariaceae</taxon>
        <taxon>Gracilariopsis</taxon>
    </lineage>
</organism>
<keyword evidence="5 10" id="KW-0812">Transmembrane</keyword>
<dbReference type="STRING" id="448386.A0A2V3ITM1"/>
<dbReference type="Proteomes" id="UP000247409">
    <property type="component" value="Unassembled WGS sequence"/>
</dbReference>
<reference evidence="11 12" key="1">
    <citation type="journal article" date="2018" name="Mol. Biol. Evol.">
        <title>Analysis of the draft genome of the red seaweed Gracilariopsis chorda provides insights into genome size evolution in Rhodophyta.</title>
        <authorList>
            <person name="Lee J."/>
            <person name="Yang E.C."/>
            <person name="Graf L."/>
            <person name="Yang J.H."/>
            <person name="Qiu H."/>
            <person name="Zel Zion U."/>
            <person name="Chan C.X."/>
            <person name="Stephens T.G."/>
            <person name="Weber A.P.M."/>
            <person name="Boo G.H."/>
            <person name="Boo S.M."/>
            <person name="Kim K.M."/>
            <person name="Shin Y."/>
            <person name="Jung M."/>
            <person name="Lee S.J."/>
            <person name="Yim H.S."/>
            <person name="Lee J.H."/>
            <person name="Bhattacharya D."/>
            <person name="Yoon H.S."/>
        </authorList>
    </citation>
    <scope>NUCLEOTIDE SEQUENCE [LARGE SCALE GENOMIC DNA]</scope>
    <source>
        <strain evidence="11 12">SKKU-2015</strain>
        <tissue evidence="11">Whole body</tissue>
    </source>
</reference>
<proteinExistence type="inferred from homology"/>
<keyword evidence="6 10" id="KW-0732">Signal</keyword>
<comment type="function">
    <text evidence="1 10">Subunit of the oligosaccharyl transferase (OST) complex that catalyzes the initial transfer of a defined glycan (Glc(3)Man(9)GlcNAc(2) in eukaryotes) from the lipid carrier dolichol-pyrophosphate to an asparagine residue within an Asn-X-Ser/Thr consensus motif in nascent polypeptide chains, the first step in protein N-glycosylation. N-glycosylation occurs cotranslationally and the complex associates with the Sec61 complex at the channel-forming translocon complex that mediates protein translocation across the endoplasmic reticulum (ER). All subunits are required for a maximal enzyme activity.</text>
</comment>
<evidence type="ECO:0000256" key="1">
    <source>
        <dbReference type="ARBA" id="ARBA00002791"/>
    </source>
</evidence>
<name>A0A2V3ITM1_9FLOR</name>
<dbReference type="PANTHER" id="PTHR21049">
    <property type="entry name" value="RIBOPHORIN I"/>
    <property type="match status" value="1"/>
</dbReference>
<evidence type="ECO:0000256" key="3">
    <source>
        <dbReference type="ARBA" id="ARBA00004922"/>
    </source>
</evidence>
<feature type="signal peptide" evidence="10">
    <location>
        <begin position="1"/>
        <end position="17"/>
    </location>
</feature>
<evidence type="ECO:0000256" key="10">
    <source>
        <dbReference type="RuleBase" id="RU361143"/>
    </source>
</evidence>
<dbReference type="InterPro" id="IPR007676">
    <property type="entry name" value="Ribophorin_I"/>
</dbReference>
<gene>
    <name evidence="11" type="ORF">BWQ96_04763</name>
</gene>
<keyword evidence="11" id="KW-0808">Transferase</keyword>
<evidence type="ECO:0000256" key="8">
    <source>
        <dbReference type="ARBA" id="ARBA00022989"/>
    </source>
</evidence>
<keyword evidence="7 10" id="KW-0256">Endoplasmic reticulum</keyword>
<evidence type="ECO:0000256" key="9">
    <source>
        <dbReference type="ARBA" id="ARBA00023136"/>
    </source>
</evidence>
<keyword evidence="12" id="KW-1185">Reference proteome</keyword>
<evidence type="ECO:0000256" key="2">
    <source>
        <dbReference type="ARBA" id="ARBA00004115"/>
    </source>
</evidence>
<sequence length="468" mass="52777">MKYIALLFALWVASVQATLINLRVKRVIDVSSSHPVAKSTITMQNTGEQPESFFYLAFKDADAEKLSDLWVTEKKRSVERLEAFNLERTSEVPGLDSCCRGYKVSFPTPLAPGAEIEVEVRTDGNGALAPVPAEIDDDSPQYMKYEESSYFFSPYETQSMRTVLVLKSKEVTDKTGLIEPFRISKRRLEMGPYTDVSPFSHNPVSLRFKNDRGLLVARAAEKHFYLSNRGSLSIREEYHVTNAAAKLEGESFQESNASSYKSPTVLRDVSVSLPVDASNIKYMDVLGNVTSLTIRDVSRGQRPVQLGLRHPIAGGEESHFWITYDLPMNNYLKSNGYEHDIELPFFPSMKTDLLSEKLKVRVLLPIGSYGQSVVDHPSLKFDMDELIERKSFTEIGRPSISLGIETIRSQTKHFPRIQVRYKYYKSMAWVVPLVVGGVFLLLCIGLLVCVRKVLFAQKEAAKEKLKSS</sequence>
<dbReference type="PANTHER" id="PTHR21049:SF0">
    <property type="entry name" value="DOLICHYL-DIPHOSPHOOLIGOSACCHARIDE--PROTEIN GLYCOSYLTRANSFERASE SUBUNIT 1"/>
    <property type="match status" value="1"/>
</dbReference>
<keyword evidence="8 10" id="KW-1133">Transmembrane helix</keyword>
<comment type="caution">
    <text evidence="11">The sequence shown here is derived from an EMBL/GenBank/DDBJ whole genome shotgun (WGS) entry which is preliminary data.</text>
</comment>
<evidence type="ECO:0000256" key="5">
    <source>
        <dbReference type="ARBA" id="ARBA00022692"/>
    </source>
</evidence>
<comment type="subunit">
    <text evidence="10">Component of the oligosaccharyltransferase (OST) complex.</text>
</comment>
<evidence type="ECO:0000256" key="4">
    <source>
        <dbReference type="ARBA" id="ARBA00008905"/>
    </source>
</evidence>
<evidence type="ECO:0000256" key="6">
    <source>
        <dbReference type="ARBA" id="ARBA00022729"/>
    </source>
</evidence>
<dbReference type="AlphaFoldDB" id="A0A2V3ITM1"/>
<comment type="pathway">
    <text evidence="3 10">Protein modification; protein glycosylation.</text>
</comment>
<keyword evidence="9 10" id="KW-0472">Membrane</keyword>
<feature type="transmembrane region" description="Helical" evidence="10">
    <location>
        <begin position="427"/>
        <end position="450"/>
    </location>
</feature>